<dbReference type="KEGG" id="cpsk:Q0N40_09610"/>
<dbReference type="Pfam" id="PF16154">
    <property type="entry name" value="DUF4862"/>
    <property type="match status" value="1"/>
</dbReference>
<proteinExistence type="predicted"/>
<organism evidence="1 2">
    <name type="scientific">Corynebacterium pseudokroppenstedtii</name>
    <dbReference type="NCBI Taxonomy" id="2804917"/>
    <lineage>
        <taxon>Bacteria</taxon>
        <taxon>Bacillati</taxon>
        <taxon>Actinomycetota</taxon>
        <taxon>Actinomycetes</taxon>
        <taxon>Mycobacteriales</taxon>
        <taxon>Corynebacteriaceae</taxon>
        <taxon>Corynebacterium</taxon>
    </lineage>
</organism>
<gene>
    <name evidence="1" type="ORF">Q0N40_09610</name>
</gene>
<keyword evidence="2" id="KW-1185">Reference proteome</keyword>
<name>A0AAU0PZS7_9CORY</name>
<protein>
    <submittedName>
        <fullName evidence="1">DUF4862 family protein</fullName>
    </submittedName>
</protein>
<evidence type="ECO:0000313" key="2">
    <source>
        <dbReference type="Proteomes" id="UP001174314"/>
    </source>
</evidence>
<reference evidence="1 2" key="1">
    <citation type="submission" date="2023-10" db="EMBL/GenBank/DDBJ databases">
        <title>complete genome sequence of Corynebacterium pseudokroppenstedtii P15-C1.</title>
        <authorList>
            <person name="Bruggemann H."/>
            <person name="Poehlein A."/>
        </authorList>
    </citation>
    <scope>NUCLEOTIDE SEQUENCE [LARGE SCALE GENOMIC DNA]</scope>
    <source>
        <strain evidence="1 2">P15_C1</strain>
    </source>
</reference>
<dbReference type="InterPro" id="IPR032344">
    <property type="entry name" value="DUF4862"/>
</dbReference>
<accession>A0AAU0PZS7</accession>
<dbReference type="InterPro" id="IPR036237">
    <property type="entry name" value="Xyl_isomerase-like_sf"/>
</dbReference>
<evidence type="ECO:0000313" key="1">
    <source>
        <dbReference type="EMBL" id="WPF24772.1"/>
    </source>
</evidence>
<dbReference type="AlphaFoldDB" id="A0AAU0PZS7"/>
<dbReference type="EMBL" id="CP137757">
    <property type="protein sequence ID" value="WPF24772.1"/>
    <property type="molecule type" value="Genomic_DNA"/>
</dbReference>
<dbReference type="SUPFAM" id="SSF51658">
    <property type="entry name" value="Xylose isomerase-like"/>
    <property type="match status" value="1"/>
</dbReference>
<dbReference type="Proteomes" id="UP001174314">
    <property type="component" value="Chromosome"/>
</dbReference>
<sequence length="306" mass="33672">MNTPKTTSPDFIVGAYASLPFDRRDQETYYSLLAEQNWINGLEIPFPGDLTESLPWLSRQIADHWNSSTITAIPGTMVNVGKNPKFGLASADEDGRAAALEFTNRICTAVQELASRTSRSVIKYVQLHSAPTRGAHSDAFARSLDEIATWDWSGARIVIEHCDAPREDHEPEKGFFELADECTIAAEHDVKVHINWGRSCLEDRDATTPLQHITTARDKGVLAGVMFSGAGDKDTQYGYPWVDGHLPAYPDEPTSWMTPDRIRECAHAALHTPGVYLGAKVCVPSESSLNERVAMLKNIYDAAPGG</sequence>
<dbReference type="RefSeq" id="WP_221923862.1">
    <property type="nucleotide sequence ID" value="NZ_CP137757.1"/>
</dbReference>